<dbReference type="AlphaFoldDB" id="A0A9N8VLS1"/>
<dbReference type="EMBL" id="CAJVQA010000072">
    <property type="protein sequence ID" value="CAG8454091.1"/>
    <property type="molecule type" value="Genomic_DNA"/>
</dbReference>
<protein>
    <submittedName>
        <fullName evidence="3">12237_t:CDS:1</fullName>
    </submittedName>
</protein>
<dbReference type="OrthoDB" id="2407634at2759"/>
<reference evidence="3" key="1">
    <citation type="submission" date="2021-06" db="EMBL/GenBank/DDBJ databases">
        <authorList>
            <person name="Kallberg Y."/>
            <person name="Tangrot J."/>
            <person name="Rosling A."/>
        </authorList>
    </citation>
    <scope>NUCLEOTIDE SEQUENCE</scope>
    <source>
        <strain evidence="3">FL966</strain>
    </source>
</reference>
<evidence type="ECO:0000313" key="4">
    <source>
        <dbReference type="Proteomes" id="UP000789759"/>
    </source>
</evidence>
<dbReference type="InterPro" id="IPR013087">
    <property type="entry name" value="Znf_C2H2_type"/>
</dbReference>
<accession>A0A9N8VLS1</accession>
<evidence type="ECO:0000313" key="3">
    <source>
        <dbReference type="EMBL" id="CAG8454091.1"/>
    </source>
</evidence>
<gene>
    <name evidence="3" type="ORF">CPELLU_LOCUS298</name>
</gene>
<dbReference type="InterPro" id="IPR036236">
    <property type="entry name" value="Znf_C2H2_sf"/>
</dbReference>
<proteinExistence type="predicted"/>
<keyword evidence="1" id="KW-0479">Metal-binding</keyword>
<evidence type="ECO:0000259" key="2">
    <source>
        <dbReference type="PROSITE" id="PS50157"/>
    </source>
</evidence>
<feature type="domain" description="C2H2-type" evidence="2">
    <location>
        <begin position="10"/>
        <end position="39"/>
    </location>
</feature>
<dbReference type="Proteomes" id="UP000789759">
    <property type="component" value="Unassembled WGS sequence"/>
</dbReference>
<comment type="caution">
    <text evidence="3">The sequence shown here is derived from an EMBL/GenBank/DDBJ whole genome shotgun (WGS) entry which is preliminary data.</text>
</comment>
<name>A0A9N8VLS1_9GLOM</name>
<evidence type="ECO:0000256" key="1">
    <source>
        <dbReference type="PROSITE-ProRule" id="PRU00042"/>
    </source>
</evidence>
<dbReference type="GO" id="GO:0008270">
    <property type="term" value="F:zinc ion binding"/>
    <property type="evidence" value="ECO:0007669"/>
    <property type="project" value="UniProtKB-KW"/>
</dbReference>
<organism evidence="3 4">
    <name type="scientific">Cetraspora pellucida</name>
    <dbReference type="NCBI Taxonomy" id="1433469"/>
    <lineage>
        <taxon>Eukaryota</taxon>
        <taxon>Fungi</taxon>
        <taxon>Fungi incertae sedis</taxon>
        <taxon>Mucoromycota</taxon>
        <taxon>Glomeromycotina</taxon>
        <taxon>Glomeromycetes</taxon>
        <taxon>Diversisporales</taxon>
        <taxon>Gigasporaceae</taxon>
        <taxon>Cetraspora</taxon>
    </lineage>
</organism>
<keyword evidence="1" id="KW-0862">Zinc</keyword>
<dbReference type="PROSITE" id="PS50157">
    <property type="entry name" value="ZINC_FINGER_C2H2_2"/>
    <property type="match status" value="1"/>
</dbReference>
<sequence>MQLLAEESSYSCSVCKKWFKTKRGLMRHNTIVRGYNQNPPGTYKLPLKASVELKKILVKHIQDRLKEHFTYSGLQRVLIPCTLSQFYSIFKGYIHRRFSKSGRVRCLFQGENAYSLIGQILNDIQWGTKHFINNQRTYVTFRPPRERAPRSKQKEVKPRITQVIVDWYQKAKTDTHEHITWSGYISFRFFVARGHF</sequence>
<keyword evidence="4" id="KW-1185">Reference proteome</keyword>
<keyword evidence="1" id="KW-0863">Zinc-finger</keyword>
<dbReference type="SUPFAM" id="SSF57667">
    <property type="entry name" value="beta-beta-alpha zinc fingers"/>
    <property type="match status" value="1"/>
</dbReference>